<dbReference type="AlphaFoldDB" id="A0A7J6GEL6"/>
<organism evidence="2 3">
    <name type="scientific">Cannabis sativa</name>
    <name type="common">Hemp</name>
    <name type="synonym">Marijuana</name>
    <dbReference type="NCBI Taxonomy" id="3483"/>
    <lineage>
        <taxon>Eukaryota</taxon>
        <taxon>Viridiplantae</taxon>
        <taxon>Streptophyta</taxon>
        <taxon>Embryophyta</taxon>
        <taxon>Tracheophyta</taxon>
        <taxon>Spermatophyta</taxon>
        <taxon>Magnoliopsida</taxon>
        <taxon>eudicotyledons</taxon>
        <taxon>Gunneridae</taxon>
        <taxon>Pentapetalae</taxon>
        <taxon>rosids</taxon>
        <taxon>fabids</taxon>
        <taxon>Rosales</taxon>
        <taxon>Cannabaceae</taxon>
        <taxon>Cannabis</taxon>
    </lineage>
</organism>
<keyword evidence="3" id="KW-1185">Reference proteome</keyword>
<sequence>MPLQSSVAFKRQAKPKLHCRSPFVNEFGSSEPKIQNKKDKEASSELAFDPKELFPFVKEIGKNTDPDDCGDMNNEITGDINPPFDSSITQIDDKSWFNEINALHIQFNKSSQINFKTPESELHLAISDVLISIVMSNTSSNANRAADVSRGYVGDEMKMKRFLIYISYFNEPYHFKRFFIKQKNEFDLIILWEASHFHVERMSSSI</sequence>
<comment type="caution">
    <text evidence="2">The sequence shown here is derived from an EMBL/GenBank/DDBJ whole genome shotgun (WGS) entry which is preliminary data.</text>
</comment>
<evidence type="ECO:0000313" key="3">
    <source>
        <dbReference type="Proteomes" id="UP000583929"/>
    </source>
</evidence>
<accession>A0A7J6GEL6</accession>
<proteinExistence type="predicted"/>
<feature type="region of interest" description="Disordered" evidence="1">
    <location>
        <begin position="22"/>
        <end position="43"/>
    </location>
</feature>
<dbReference type="Proteomes" id="UP000583929">
    <property type="component" value="Unassembled WGS sequence"/>
</dbReference>
<protein>
    <submittedName>
        <fullName evidence="2">Uncharacterized protein</fullName>
    </submittedName>
</protein>
<gene>
    <name evidence="2" type="ORF">G4B88_029756</name>
</gene>
<evidence type="ECO:0000256" key="1">
    <source>
        <dbReference type="SAM" id="MobiDB-lite"/>
    </source>
</evidence>
<feature type="compositionally biased region" description="Basic and acidic residues" evidence="1">
    <location>
        <begin position="34"/>
        <end position="43"/>
    </location>
</feature>
<evidence type="ECO:0000313" key="2">
    <source>
        <dbReference type="EMBL" id="KAF4381401.1"/>
    </source>
</evidence>
<name>A0A7J6GEL6_CANSA</name>
<dbReference type="EMBL" id="JAATIQ010000109">
    <property type="protein sequence ID" value="KAF4381401.1"/>
    <property type="molecule type" value="Genomic_DNA"/>
</dbReference>
<reference evidence="2 3" key="1">
    <citation type="journal article" date="2020" name="bioRxiv">
        <title>Sequence and annotation of 42 cannabis genomes reveals extensive copy number variation in cannabinoid synthesis and pathogen resistance genes.</title>
        <authorList>
            <person name="Mckernan K.J."/>
            <person name="Helbert Y."/>
            <person name="Kane L.T."/>
            <person name="Ebling H."/>
            <person name="Zhang L."/>
            <person name="Liu B."/>
            <person name="Eaton Z."/>
            <person name="Mclaughlin S."/>
            <person name="Kingan S."/>
            <person name="Baybayan P."/>
            <person name="Concepcion G."/>
            <person name="Jordan M."/>
            <person name="Riva A."/>
            <person name="Barbazuk W."/>
            <person name="Harkins T."/>
        </authorList>
    </citation>
    <scope>NUCLEOTIDE SEQUENCE [LARGE SCALE GENOMIC DNA]</scope>
    <source>
        <strain evidence="3">cv. Jamaican Lion 4</strain>
        <tissue evidence="2">Leaf</tissue>
    </source>
</reference>